<dbReference type="InterPro" id="IPR036291">
    <property type="entry name" value="NAD(P)-bd_dom_sf"/>
</dbReference>
<dbReference type="RefSeq" id="WP_226587456.1">
    <property type="nucleotide sequence ID" value="NZ_BLAY01000114.1"/>
</dbReference>
<name>A0AAV3XG53_9CYAN</name>
<comment type="caution">
    <text evidence="1">The sequence shown here is derived from an EMBL/GenBank/DDBJ whole genome shotgun (WGS) entry which is preliminary data.</text>
</comment>
<dbReference type="Proteomes" id="UP001050975">
    <property type="component" value="Unassembled WGS sequence"/>
</dbReference>
<evidence type="ECO:0000313" key="1">
    <source>
        <dbReference type="EMBL" id="GET41238.1"/>
    </source>
</evidence>
<accession>A0AAV3XG53</accession>
<proteinExistence type="predicted"/>
<dbReference type="Gene3D" id="3.30.1780.10">
    <property type="entry name" value="ornithine cyclodeaminase, domain 1"/>
    <property type="match status" value="1"/>
</dbReference>
<reference evidence="1" key="1">
    <citation type="submission" date="2019-10" db="EMBL/GenBank/DDBJ databases">
        <title>Draft genome sequece of Microseira wollei NIES-4236.</title>
        <authorList>
            <person name="Yamaguchi H."/>
            <person name="Suzuki S."/>
            <person name="Kawachi M."/>
        </authorList>
    </citation>
    <scope>NUCLEOTIDE SEQUENCE</scope>
    <source>
        <strain evidence="1">NIES-4236</strain>
    </source>
</reference>
<organism evidence="1 2">
    <name type="scientific">Microseira wollei NIES-4236</name>
    <dbReference type="NCBI Taxonomy" id="2530354"/>
    <lineage>
        <taxon>Bacteria</taxon>
        <taxon>Bacillati</taxon>
        <taxon>Cyanobacteriota</taxon>
        <taxon>Cyanophyceae</taxon>
        <taxon>Oscillatoriophycideae</taxon>
        <taxon>Aerosakkonematales</taxon>
        <taxon>Aerosakkonemataceae</taxon>
        <taxon>Microseira</taxon>
    </lineage>
</organism>
<dbReference type="AlphaFoldDB" id="A0AAV3XG53"/>
<sequence>MNLNDILLLTGDEIITRLKNRDPEILASVKLTYQIHDQGNSCLPHSVFLGLPNNQKNRIIALPAYVGSELNMAGIKWIASFPKNFDLFVSRSNRPTTIADGKRSRYSLLALFVKRAALMLRA</sequence>
<keyword evidence="2" id="KW-1185">Reference proteome</keyword>
<evidence type="ECO:0000313" key="2">
    <source>
        <dbReference type="Proteomes" id="UP001050975"/>
    </source>
</evidence>
<dbReference type="SUPFAM" id="SSF51735">
    <property type="entry name" value="NAD(P)-binding Rossmann-fold domains"/>
    <property type="match status" value="1"/>
</dbReference>
<protein>
    <submittedName>
        <fullName evidence="1">Alanine dehydrogenase</fullName>
    </submittedName>
</protein>
<dbReference type="EMBL" id="BLAY01000114">
    <property type="protein sequence ID" value="GET41238.1"/>
    <property type="molecule type" value="Genomic_DNA"/>
</dbReference>
<gene>
    <name evidence="1" type="primary">ala</name>
    <name evidence="1" type="ORF">MiSe_60500</name>
</gene>
<dbReference type="InterPro" id="IPR023401">
    <property type="entry name" value="ODC_N"/>
</dbReference>